<dbReference type="Proteomes" id="UP000241890">
    <property type="component" value="Unassembled WGS sequence"/>
</dbReference>
<feature type="region of interest" description="Disordered" evidence="1">
    <location>
        <begin position="421"/>
        <end position="440"/>
    </location>
</feature>
<proteinExistence type="predicted"/>
<organism evidence="3 4">
    <name type="scientific">Hondaea fermentalgiana</name>
    <dbReference type="NCBI Taxonomy" id="2315210"/>
    <lineage>
        <taxon>Eukaryota</taxon>
        <taxon>Sar</taxon>
        <taxon>Stramenopiles</taxon>
        <taxon>Bigyra</taxon>
        <taxon>Labyrinthulomycetes</taxon>
        <taxon>Thraustochytrida</taxon>
        <taxon>Thraustochytriidae</taxon>
        <taxon>Hondaea</taxon>
    </lineage>
</organism>
<dbReference type="InterPro" id="IPR036397">
    <property type="entry name" value="RNaseH_sf"/>
</dbReference>
<evidence type="ECO:0000256" key="1">
    <source>
        <dbReference type="SAM" id="MobiDB-lite"/>
    </source>
</evidence>
<gene>
    <name evidence="3" type="ORF">FCC1311_117692</name>
</gene>
<feature type="region of interest" description="Disordered" evidence="1">
    <location>
        <begin position="790"/>
        <end position="810"/>
    </location>
</feature>
<keyword evidence="4" id="KW-1185">Reference proteome</keyword>
<dbReference type="InterPro" id="IPR013103">
    <property type="entry name" value="RVT_2"/>
</dbReference>
<dbReference type="SUPFAM" id="SSF53098">
    <property type="entry name" value="Ribonuclease H-like"/>
    <property type="match status" value="1"/>
</dbReference>
<evidence type="ECO:0000313" key="3">
    <source>
        <dbReference type="EMBL" id="GBG16294.1"/>
    </source>
</evidence>
<dbReference type="AlphaFoldDB" id="A0A2R5FKW7"/>
<dbReference type="PANTHER" id="PTHR11439">
    <property type="entry name" value="GAG-POL-RELATED RETROTRANSPOSON"/>
    <property type="match status" value="1"/>
</dbReference>
<feature type="compositionally biased region" description="Polar residues" evidence="1">
    <location>
        <begin position="790"/>
        <end position="800"/>
    </location>
</feature>
<comment type="caution">
    <text evidence="3">The sequence shown here is derived from an EMBL/GenBank/DDBJ whole genome shotgun (WGS) entry which is preliminary data.</text>
</comment>
<dbReference type="Pfam" id="PF07727">
    <property type="entry name" value="RVT_2"/>
    <property type="match status" value="1"/>
</dbReference>
<feature type="region of interest" description="Disordered" evidence="1">
    <location>
        <begin position="451"/>
        <end position="534"/>
    </location>
</feature>
<reference evidence="3 4" key="1">
    <citation type="submission" date="2017-12" db="EMBL/GenBank/DDBJ databases">
        <title>Sequencing, de novo assembly and annotation of complete genome of a new Thraustochytrid species, strain FCC1311.</title>
        <authorList>
            <person name="Sedici K."/>
            <person name="Godart F."/>
            <person name="Aiese Cigliano R."/>
            <person name="Sanseverino W."/>
            <person name="Barakat M."/>
            <person name="Ortet P."/>
            <person name="Marechal E."/>
            <person name="Cagnac O."/>
            <person name="Amato A."/>
        </authorList>
    </citation>
    <scope>NUCLEOTIDE SEQUENCE [LARGE SCALE GENOMIC DNA]</scope>
</reference>
<dbReference type="PANTHER" id="PTHR11439:SF440">
    <property type="entry name" value="INTEGRASE CATALYTIC DOMAIN-CONTAINING PROTEIN"/>
    <property type="match status" value="1"/>
</dbReference>
<feature type="domain" description="Integrase catalytic" evidence="2">
    <location>
        <begin position="202"/>
        <end position="369"/>
    </location>
</feature>
<feature type="compositionally biased region" description="Low complexity" evidence="1">
    <location>
        <begin position="463"/>
        <end position="478"/>
    </location>
</feature>
<evidence type="ECO:0000259" key="2">
    <source>
        <dbReference type="PROSITE" id="PS50994"/>
    </source>
</evidence>
<dbReference type="InterPro" id="IPR001584">
    <property type="entry name" value="Integrase_cat-core"/>
</dbReference>
<name>A0A2R5FKW7_9STRA</name>
<dbReference type="SUPFAM" id="SSF56672">
    <property type="entry name" value="DNA/RNA polymerases"/>
    <property type="match status" value="1"/>
</dbReference>
<dbReference type="InterPro" id="IPR043502">
    <property type="entry name" value="DNA/RNA_pol_sf"/>
</dbReference>
<dbReference type="GO" id="GO:0015074">
    <property type="term" value="P:DNA integration"/>
    <property type="evidence" value="ECO:0007669"/>
    <property type="project" value="InterPro"/>
</dbReference>
<dbReference type="OrthoDB" id="123721at2759"/>
<dbReference type="PROSITE" id="PS50994">
    <property type="entry name" value="INTEGRASE"/>
    <property type="match status" value="1"/>
</dbReference>
<accession>A0A2R5FKW7</accession>
<feature type="compositionally biased region" description="Basic and acidic residues" evidence="1">
    <location>
        <begin position="484"/>
        <end position="507"/>
    </location>
</feature>
<dbReference type="InParanoid" id="A0A2R5FKW7"/>
<dbReference type="Pfam" id="PF00665">
    <property type="entry name" value="rve"/>
    <property type="match status" value="1"/>
</dbReference>
<dbReference type="GO" id="GO:0003676">
    <property type="term" value="F:nucleic acid binding"/>
    <property type="evidence" value="ECO:0007669"/>
    <property type="project" value="InterPro"/>
</dbReference>
<dbReference type="EMBL" id="BEYU01001834">
    <property type="protein sequence ID" value="GBG16294.1"/>
    <property type="molecule type" value="Genomic_DNA"/>
</dbReference>
<dbReference type="CDD" id="cd09272">
    <property type="entry name" value="RNase_HI_RT_Ty1"/>
    <property type="match status" value="1"/>
</dbReference>
<dbReference type="InterPro" id="IPR012337">
    <property type="entry name" value="RNaseH-like_sf"/>
</dbReference>
<protein>
    <submittedName>
        <fullName evidence="3">Transposon Ty1-DR3 Gag-Pol polyprotein</fullName>
    </submittedName>
</protein>
<evidence type="ECO:0000313" key="4">
    <source>
        <dbReference type="Proteomes" id="UP000241890"/>
    </source>
</evidence>
<dbReference type="Gene3D" id="3.30.420.10">
    <property type="entry name" value="Ribonuclease H-like superfamily/Ribonuclease H"/>
    <property type="match status" value="2"/>
</dbReference>
<sequence>MLAHPTSMEPTASREFSNAFVAASPEKRVTLTTDYILDSGSKRKIVTASDFAMTVEGTGTLNLEIPDTNGQIINISLNADYVPEACTTLISANDLIQLGYEIRLGKKYRLLITPDQKQHAQLPTKGGMPILPVLAPKSHAKFTLSKRNVNYLRAHLMYGHAGRQRLAATLGIPESKIEYTCTQCAIANLKWAKSRPGPHAPRATAPKQAITTDVLGPFPVPSYGKSHKYAAVYRDLFSSMIYVYFMKTTAEIKDTLQDLRTHWHGIDQKPASIYIDNATYYVGGEFAKLCKQWGWSLYTCAPHRHWSHPAEGCLRPLQEATRAHLATSGLTADFWTSALFYATYMRNATVSRGHRKSPFGTSSVLNLETGSLTKTDTLEVFEQALLYQASSFWSIDDYTQNLPQHHKDLVQQHGKRLKSNALRVPAPPRQPSQPLRPDIDSAAEHRNDASLAGATPETLQDHTTPTPAADADSTGAPTAPSPRDSYDTTRVGIDHDNPMHGQPHDNSPDSFDSEDDEPAPVRKQPKATRSGRVPKLTEFIDHGEEAFGPAGRYSFCAFFTNLKGYIWSETPCPWVFVKKRTGQLKSRLVAVGTSEPVSSSADVYAPTADKATLRITTILALTLGFSFAQCDVSQAYLYSKVDPSEKLYVRLPHGIPGHEKGTIMALRKSIYGIRTAGSRWHQYLAKILKSLGYAECMSDQSLYIRHKNGTLESMIVTYVDDVRIAAKVNALEGILNAIRKSLKITTEQTESMDYLGSQYTHDKATNTVTISQSKYAQQMLNERELQNLNPARTPMETGQTLPDHDTEEADPNYRSSIGALLYLLNSRPDLAFTLHELSRHCHRNSTVHNKALQRAFRYVQGTKDKGLTLRGLSKGEPLRIDVFTDASYNTEGDPHRKGTTGYIIAIGKTPVVWRSIRQSSVAGSSAHAELIAIDEGYKRALGVRHLLEDIGFNARVIRVHTDSQTVINQLAKGSLTAASRHIANRFIRLTFELDLGNLELVHVPGKDQPADTLTKSLPFDTFAAHRDAILNGCLPIPNDPNMLVIQRVEGNGGVIDDARHDELPITLTPGGKLL</sequence>